<comment type="caution">
    <text evidence="3">The sequence shown here is derived from an EMBL/GenBank/DDBJ whole genome shotgun (WGS) entry which is preliminary data.</text>
</comment>
<keyword evidence="3" id="KW-0540">Nuclease</keyword>
<dbReference type="Gene3D" id="1.10.1740.180">
    <property type="match status" value="1"/>
</dbReference>
<dbReference type="Pfam" id="PF13020">
    <property type="entry name" value="NOV_C"/>
    <property type="match status" value="1"/>
</dbReference>
<reference evidence="3 4" key="1">
    <citation type="submission" date="2017-09" db="EMBL/GenBank/DDBJ databases">
        <title>Depth-based differentiation of microbial function through sediment-hosted aquifers and enrichment of novel symbionts in the deep terrestrial subsurface.</title>
        <authorList>
            <person name="Probst A.J."/>
            <person name="Ladd B."/>
            <person name="Jarett J.K."/>
            <person name="Geller-Mcgrath D.E."/>
            <person name="Sieber C.M."/>
            <person name="Emerson J.B."/>
            <person name="Anantharaman K."/>
            <person name="Thomas B.C."/>
            <person name="Malmstrom R."/>
            <person name="Stieglmeier M."/>
            <person name="Klingl A."/>
            <person name="Woyke T."/>
            <person name="Ryan C.M."/>
            <person name="Banfield J.F."/>
        </authorList>
    </citation>
    <scope>NUCLEOTIDE SEQUENCE [LARGE SCALE GENOMIC DNA]</scope>
    <source>
        <strain evidence="3">CG11_big_fil_rev_8_21_14_0_20_46_11</strain>
    </source>
</reference>
<feature type="domain" description="Protein NO VEIN C-terminal" evidence="2">
    <location>
        <begin position="341"/>
        <end position="438"/>
    </location>
</feature>
<accession>A0A2H0KB36</accession>
<dbReference type="EMBL" id="PCVG01000049">
    <property type="protein sequence ID" value="PIQ68471.1"/>
    <property type="molecule type" value="Genomic_DNA"/>
</dbReference>
<dbReference type="InterPro" id="IPR024975">
    <property type="entry name" value="NOV_C"/>
</dbReference>
<dbReference type="InterPro" id="IPR021108">
    <property type="entry name" value="Restrct_endonuc_II_BpuJI_N"/>
</dbReference>
<keyword evidence="3" id="KW-0255">Endonuclease</keyword>
<dbReference type="Gene3D" id="1.10.10.2090">
    <property type="match status" value="1"/>
</dbReference>
<evidence type="ECO:0000313" key="3">
    <source>
        <dbReference type="EMBL" id="PIQ68471.1"/>
    </source>
</evidence>
<dbReference type="Gene3D" id="1.10.10.2080">
    <property type="match status" value="1"/>
</dbReference>
<dbReference type="GO" id="GO:0004519">
    <property type="term" value="F:endonuclease activity"/>
    <property type="evidence" value="ECO:0007669"/>
    <property type="project" value="UniProtKB-KW"/>
</dbReference>
<organism evidence="3 4">
    <name type="scientific">Candidatus Taylorbacteria bacterium CG11_big_fil_rev_8_21_14_0_20_46_11</name>
    <dbReference type="NCBI Taxonomy" id="1975025"/>
    <lineage>
        <taxon>Bacteria</taxon>
        <taxon>Candidatus Tayloriibacteriota</taxon>
    </lineage>
</organism>
<evidence type="ECO:0000313" key="4">
    <source>
        <dbReference type="Proteomes" id="UP000229342"/>
    </source>
</evidence>
<feature type="domain" description="Restriction endonuclease type II BpuJI N-terminal" evidence="1">
    <location>
        <begin position="5"/>
        <end position="279"/>
    </location>
</feature>
<dbReference type="AlphaFoldDB" id="A0A2H0KB36"/>
<sequence length="476" mass="55242">MKSIYETPKEYFFRLHHIRPRFKNDVENVLFYMATEIAKLKPEEHETFKQKLNSTIKFYPGNFSKELKTINNWRTEISSLFGLIEYGGDISQPGRMALLLSESQDLIEFFRYFLFYFQYPGGHLKPRETLEYIKAGIRFKPAKYLMQVMLEGKKLVGESEKFGLTKAEATHCIFNDLRVTRDGRSPKETAELILVNRKNDIEYDSQGDVIRYAGDVLDYMELADLVRLRPNYQYYLNTVNLETIQAFINDGSYFAPYQTLYAKSDLSLADVVSTQQDWFHHVNNKLDSSIFEANILSIIEEASETTEDRDTSAFIKEVLMKVQMIREGEQVKTKEVGDVGEAIVIEHEKIRMVTLKREDLLHLIKKIPETFAVGYDISSFEGTGDIRRYVEVKTSISRGKLATSNFHMTPSEWSAANSLRKTYFVYRLMISSKDVNLFLIQDPVGQYKSDTIDMVPRDGADIRYSDKSGYWEKLLV</sequence>
<dbReference type="Pfam" id="PF11564">
    <property type="entry name" value="BpuJI_N"/>
    <property type="match status" value="1"/>
</dbReference>
<evidence type="ECO:0000259" key="2">
    <source>
        <dbReference type="Pfam" id="PF13020"/>
    </source>
</evidence>
<dbReference type="Proteomes" id="UP000229342">
    <property type="component" value="Unassembled WGS sequence"/>
</dbReference>
<proteinExistence type="predicted"/>
<name>A0A2H0KB36_9BACT</name>
<evidence type="ECO:0000259" key="1">
    <source>
        <dbReference type="Pfam" id="PF11564"/>
    </source>
</evidence>
<protein>
    <submittedName>
        <fullName evidence="3">Restriction endonuclease</fullName>
    </submittedName>
</protein>
<gene>
    <name evidence="3" type="ORF">COV91_03920</name>
</gene>
<keyword evidence="3" id="KW-0378">Hydrolase</keyword>